<dbReference type="EMBL" id="JBEZAM010000001">
    <property type="protein sequence ID" value="MEU7291759.1"/>
    <property type="molecule type" value="Genomic_DNA"/>
</dbReference>
<accession>A0ABV3CNI3</accession>
<organism evidence="1 2">
    <name type="scientific">Streptomyces exfoliatus</name>
    <name type="common">Streptomyces hydrogenans</name>
    <dbReference type="NCBI Taxonomy" id="1905"/>
    <lineage>
        <taxon>Bacteria</taxon>
        <taxon>Bacillati</taxon>
        <taxon>Actinomycetota</taxon>
        <taxon>Actinomycetes</taxon>
        <taxon>Kitasatosporales</taxon>
        <taxon>Streptomycetaceae</taxon>
        <taxon>Streptomyces</taxon>
    </lineage>
</organism>
<protein>
    <submittedName>
        <fullName evidence="1">Uncharacterized protein</fullName>
    </submittedName>
</protein>
<evidence type="ECO:0000313" key="1">
    <source>
        <dbReference type="EMBL" id="MEU7291759.1"/>
    </source>
</evidence>
<sequence length="82" mass="8453">MPRPNTTAAPPRVSLMAAGELRDALTAIEQGKGPAAIAALMAIDPTSWAAIQDRLTVVIGADLRALLLKTAGEPDTTPVALH</sequence>
<comment type="caution">
    <text evidence="1">The sequence shown here is derived from an EMBL/GenBank/DDBJ whole genome shotgun (WGS) entry which is preliminary data.</text>
</comment>
<dbReference type="RefSeq" id="WP_359202923.1">
    <property type="nucleotide sequence ID" value="NZ_JBEZAM010000001.1"/>
</dbReference>
<dbReference type="Proteomes" id="UP001551210">
    <property type="component" value="Unassembled WGS sequence"/>
</dbReference>
<name>A0ABV3CNI3_STREX</name>
<reference evidence="1 2" key="1">
    <citation type="submission" date="2024-06" db="EMBL/GenBank/DDBJ databases">
        <title>The Natural Products Discovery Center: Release of the First 8490 Sequenced Strains for Exploring Actinobacteria Biosynthetic Diversity.</title>
        <authorList>
            <person name="Kalkreuter E."/>
            <person name="Kautsar S.A."/>
            <person name="Yang D."/>
            <person name="Bader C.D."/>
            <person name="Teijaro C.N."/>
            <person name="Fluegel L."/>
            <person name="Davis C.M."/>
            <person name="Simpson J.R."/>
            <person name="Lauterbach L."/>
            <person name="Steele A.D."/>
            <person name="Gui C."/>
            <person name="Meng S."/>
            <person name="Li G."/>
            <person name="Viehrig K."/>
            <person name="Ye F."/>
            <person name="Su P."/>
            <person name="Kiefer A.F."/>
            <person name="Nichols A."/>
            <person name="Cepeda A.J."/>
            <person name="Yan W."/>
            <person name="Fan B."/>
            <person name="Jiang Y."/>
            <person name="Adhikari A."/>
            <person name="Zheng C.-J."/>
            <person name="Schuster L."/>
            <person name="Cowan T.M."/>
            <person name="Smanski M.J."/>
            <person name="Chevrette M.G."/>
            <person name="De Carvalho L.P.S."/>
            <person name="Shen B."/>
        </authorList>
    </citation>
    <scope>NUCLEOTIDE SEQUENCE [LARGE SCALE GENOMIC DNA]</scope>
    <source>
        <strain evidence="1 2">NPDC045705</strain>
    </source>
</reference>
<evidence type="ECO:0000313" key="2">
    <source>
        <dbReference type="Proteomes" id="UP001551210"/>
    </source>
</evidence>
<proteinExistence type="predicted"/>
<keyword evidence="2" id="KW-1185">Reference proteome</keyword>
<gene>
    <name evidence="1" type="ORF">AB0A76_00925</name>
</gene>